<gene>
    <name evidence="1" type="ORF">G8E00_04285</name>
</gene>
<evidence type="ECO:0000313" key="1">
    <source>
        <dbReference type="EMBL" id="QIO05236.1"/>
    </source>
</evidence>
<organism evidence="1 2">
    <name type="scientific">Acinetobacter shaoyimingii</name>
    <dbReference type="NCBI Taxonomy" id="2715164"/>
    <lineage>
        <taxon>Bacteria</taxon>
        <taxon>Pseudomonadati</taxon>
        <taxon>Pseudomonadota</taxon>
        <taxon>Gammaproteobacteria</taxon>
        <taxon>Moraxellales</taxon>
        <taxon>Moraxellaceae</taxon>
        <taxon>Acinetobacter</taxon>
    </lineage>
</organism>
<dbReference type="RefSeq" id="WP_166222159.1">
    <property type="nucleotide sequence ID" value="NZ_CP049801.1"/>
</dbReference>
<dbReference type="KEGG" id="asha:G8E00_04285"/>
<proteinExistence type="predicted"/>
<dbReference type="EMBL" id="CP049801">
    <property type="protein sequence ID" value="QIO05236.1"/>
    <property type="molecule type" value="Genomic_DNA"/>
</dbReference>
<accession>A0A6G8RTI1</accession>
<protein>
    <submittedName>
        <fullName evidence="1">Uncharacterized protein</fullName>
    </submittedName>
</protein>
<keyword evidence="2" id="KW-1185">Reference proteome</keyword>
<reference evidence="1 2" key="1">
    <citation type="submission" date="2020-03" db="EMBL/GenBank/DDBJ databases">
        <authorList>
            <person name="Zhu W."/>
        </authorList>
    </citation>
    <scope>NUCLEOTIDE SEQUENCE [LARGE SCALE GENOMIC DNA]</scope>
    <source>
        <strain evidence="1 2">323-1</strain>
    </source>
</reference>
<name>A0A6G8RTI1_9GAMM</name>
<dbReference type="AlphaFoldDB" id="A0A6G8RTI1"/>
<dbReference type="Proteomes" id="UP000502297">
    <property type="component" value="Chromosome"/>
</dbReference>
<evidence type="ECO:0000313" key="2">
    <source>
        <dbReference type="Proteomes" id="UP000502297"/>
    </source>
</evidence>
<sequence>MQDYLLLPWADSSPYGDGRLLLHASAAGYKLSPCVMSLNDVTVSGRYINYPEGRFGFFVDKDQRICLFFRGMVLPLSEVASMTHRIGWRKRELSLQLQSGKVILFKYLGIGSLLIRPELLLDMLLLDMWELQFDLPSWVKAEFNRAEDGRTFPTFAASICHGQSD</sequence>